<dbReference type="EMBL" id="FOIA01000032">
    <property type="protein sequence ID" value="SET51522.1"/>
    <property type="molecule type" value="Genomic_DNA"/>
</dbReference>
<gene>
    <name evidence="2" type="ORF">SAMN05216326_13210</name>
</gene>
<keyword evidence="3" id="KW-1185">Reference proteome</keyword>
<feature type="region of interest" description="Disordered" evidence="1">
    <location>
        <begin position="168"/>
        <end position="190"/>
    </location>
</feature>
<evidence type="ECO:0000313" key="3">
    <source>
        <dbReference type="Proteomes" id="UP000199345"/>
    </source>
</evidence>
<reference evidence="3" key="1">
    <citation type="submission" date="2016-10" db="EMBL/GenBank/DDBJ databases">
        <authorList>
            <person name="Varghese N."/>
            <person name="Submissions S."/>
        </authorList>
    </citation>
    <scope>NUCLEOTIDE SEQUENCE [LARGE SCALE GENOMIC DNA]</scope>
    <source>
        <strain evidence="3">Nm71</strain>
    </source>
</reference>
<proteinExistence type="predicted"/>
<sequence length="407" mass="46153">MIRSVRNHRRGSSYLASVAQGAVRPFHYRTKAWRLLGRVGGGKMGHKSGAYHLIGNFKYLSYYNYDTRLSSPPINTGYFQSNNNFLWETLSFATGRNDNKPVQSPAGFQHPTALTAREIAGCVAKEPQQQFAIIHQNQSTRLNTESYLNAGNKASIPESTKEDALSKINRNSGERKPVRLANDNSASPDRTMVHDVNKNVQQGQMPSQLLRQLGRLLEEYNFGDSDETSEQIQRHDKVNSASHNASSQKLRNISIPGETTKEYVKSVYSQNLKPEFVESVLHVERDRVGTQINRSAPERQDKSYQADKSIHSYSASNSKPVINGKNTRQPFVDETSDIRLADIKYLIYQKPSVQKIDKAKKNENIVKKLTRQVKTKTIKNPLKSHSLATNNYLQRCRLGNSRIRIYK</sequence>
<organism evidence="2 3">
    <name type="scientific">Nitrosomonas marina</name>
    <dbReference type="NCBI Taxonomy" id="917"/>
    <lineage>
        <taxon>Bacteria</taxon>
        <taxon>Pseudomonadati</taxon>
        <taxon>Pseudomonadota</taxon>
        <taxon>Betaproteobacteria</taxon>
        <taxon>Nitrosomonadales</taxon>
        <taxon>Nitrosomonadaceae</taxon>
        <taxon>Nitrosomonas</taxon>
    </lineage>
</organism>
<accession>A0A1I0F1M5</accession>
<feature type="region of interest" description="Disordered" evidence="1">
    <location>
        <begin position="289"/>
        <end position="328"/>
    </location>
</feature>
<evidence type="ECO:0000313" key="2">
    <source>
        <dbReference type="EMBL" id="SET51522.1"/>
    </source>
</evidence>
<evidence type="ECO:0000256" key="1">
    <source>
        <dbReference type="SAM" id="MobiDB-lite"/>
    </source>
</evidence>
<feature type="compositionally biased region" description="Polar residues" evidence="1">
    <location>
        <begin position="311"/>
        <end position="328"/>
    </location>
</feature>
<dbReference type="AlphaFoldDB" id="A0A1I0F1M5"/>
<protein>
    <submittedName>
        <fullName evidence="2">Uncharacterized protein</fullName>
    </submittedName>
</protein>
<feature type="compositionally biased region" description="Basic and acidic residues" evidence="1">
    <location>
        <begin position="296"/>
        <end position="310"/>
    </location>
</feature>
<dbReference type="Proteomes" id="UP000199345">
    <property type="component" value="Unassembled WGS sequence"/>
</dbReference>
<feature type="region of interest" description="Disordered" evidence="1">
    <location>
        <begin position="224"/>
        <end position="249"/>
    </location>
</feature>
<name>A0A1I0F1M5_9PROT</name>
<feature type="compositionally biased region" description="Polar residues" evidence="1">
    <location>
        <begin position="239"/>
        <end position="249"/>
    </location>
</feature>